<organism evidence="2 3">
    <name type="scientific">Phytophthora fragariaefolia</name>
    <dbReference type="NCBI Taxonomy" id="1490495"/>
    <lineage>
        <taxon>Eukaryota</taxon>
        <taxon>Sar</taxon>
        <taxon>Stramenopiles</taxon>
        <taxon>Oomycota</taxon>
        <taxon>Peronosporomycetes</taxon>
        <taxon>Peronosporales</taxon>
        <taxon>Peronosporaceae</taxon>
        <taxon>Phytophthora</taxon>
    </lineage>
</organism>
<name>A0A9W7D6X4_9STRA</name>
<evidence type="ECO:0000259" key="1">
    <source>
        <dbReference type="Pfam" id="PF21056"/>
    </source>
</evidence>
<dbReference type="EMBL" id="BSXT01004746">
    <property type="protein sequence ID" value="GMF58821.1"/>
    <property type="molecule type" value="Genomic_DNA"/>
</dbReference>
<dbReference type="Proteomes" id="UP001165121">
    <property type="component" value="Unassembled WGS sequence"/>
</dbReference>
<evidence type="ECO:0000313" key="3">
    <source>
        <dbReference type="Proteomes" id="UP001165121"/>
    </source>
</evidence>
<dbReference type="OrthoDB" id="1880067at2759"/>
<evidence type="ECO:0000313" key="2">
    <source>
        <dbReference type="EMBL" id="GMF58821.1"/>
    </source>
</evidence>
<protein>
    <submittedName>
        <fullName evidence="2">Unnamed protein product</fullName>
    </submittedName>
</protein>
<sequence>MSFGVYQNNHRVGPQVHKTYSLNRGIQKEDVKDDVKIMVRMICHRSKIYEYPLEQGERVVQKDVDNLVQMLKASKQDISGDDACAIQLAEFASIEGNTVTVEESSRGDTGMVNISSRHMRSLLARFPELLVIDCTHKTNRL</sequence>
<accession>A0A9W7D6X4</accession>
<dbReference type="Pfam" id="PF21056">
    <property type="entry name" value="ZSWIM1-3_RNaseH-like"/>
    <property type="match status" value="1"/>
</dbReference>
<proteinExistence type="predicted"/>
<feature type="domain" description="ZSWIM1/3 RNaseH-like" evidence="1">
    <location>
        <begin position="93"/>
        <end position="140"/>
    </location>
</feature>
<dbReference type="InterPro" id="IPR048324">
    <property type="entry name" value="ZSWIM1-3_RNaseH-like"/>
</dbReference>
<keyword evidence="3" id="KW-1185">Reference proteome</keyword>
<reference evidence="2" key="1">
    <citation type="submission" date="2023-04" db="EMBL/GenBank/DDBJ databases">
        <title>Phytophthora fragariaefolia NBRC 109709.</title>
        <authorList>
            <person name="Ichikawa N."/>
            <person name="Sato H."/>
            <person name="Tonouchi N."/>
        </authorList>
    </citation>
    <scope>NUCLEOTIDE SEQUENCE</scope>
    <source>
        <strain evidence="2">NBRC 109709</strain>
    </source>
</reference>
<gene>
    <name evidence="2" type="ORF">Pfra01_002535800</name>
</gene>
<dbReference type="AlphaFoldDB" id="A0A9W7D6X4"/>
<comment type="caution">
    <text evidence="2">The sequence shown here is derived from an EMBL/GenBank/DDBJ whole genome shotgun (WGS) entry which is preliminary data.</text>
</comment>